<sequence>MQVERRQCDIVHYPSRGFVLGRSRLDWANHQHRPLAPPAGDCRTSSLMRNLFVSTSLPVMPRAVCHFTQIMTSFSYIAMCQFQLVTNEESLCIDQPSRHATRTV</sequence>
<evidence type="ECO:0000313" key="2">
    <source>
        <dbReference type="Proteomes" id="UP001519460"/>
    </source>
</evidence>
<dbReference type="AlphaFoldDB" id="A0ABD0J769"/>
<dbReference type="EMBL" id="JACVVK020000608">
    <property type="protein sequence ID" value="KAK7463173.1"/>
    <property type="molecule type" value="Genomic_DNA"/>
</dbReference>
<protein>
    <submittedName>
        <fullName evidence="1">Uncharacterized protein</fullName>
    </submittedName>
</protein>
<accession>A0ABD0J769</accession>
<keyword evidence="2" id="KW-1185">Reference proteome</keyword>
<dbReference type="Proteomes" id="UP001519460">
    <property type="component" value="Unassembled WGS sequence"/>
</dbReference>
<comment type="caution">
    <text evidence="1">The sequence shown here is derived from an EMBL/GenBank/DDBJ whole genome shotgun (WGS) entry which is preliminary data.</text>
</comment>
<organism evidence="1 2">
    <name type="scientific">Batillaria attramentaria</name>
    <dbReference type="NCBI Taxonomy" id="370345"/>
    <lineage>
        <taxon>Eukaryota</taxon>
        <taxon>Metazoa</taxon>
        <taxon>Spiralia</taxon>
        <taxon>Lophotrochozoa</taxon>
        <taxon>Mollusca</taxon>
        <taxon>Gastropoda</taxon>
        <taxon>Caenogastropoda</taxon>
        <taxon>Sorbeoconcha</taxon>
        <taxon>Cerithioidea</taxon>
        <taxon>Batillariidae</taxon>
        <taxon>Batillaria</taxon>
    </lineage>
</organism>
<gene>
    <name evidence="1" type="ORF">BaRGS_00038232</name>
</gene>
<name>A0ABD0J769_9CAEN</name>
<evidence type="ECO:0000313" key="1">
    <source>
        <dbReference type="EMBL" id="KAK7463173.1"/>
    </source>
</evidence>
<proteinExistence type="predicted"/>
<reference evidence="1 2" key="1">
    <citation type="journal article" date="2023" name="Sci. Data">
        <title>Genome assembly of the Korean intertidal mud-creeper Batillaria attramentaria.</title>
        <authorList>
            <person name="Patra A.K."/>
            <person name="Ho P.T."/>
            <person name="Jun S."/>
            <person name="Lee S.J."/>
            <person name="Kim Y."/>
            <person name="Won Y.J."/>
        </authorList>
    </citation>
    <scope>NUCLEOTIDE SEQUENCE [LARGE SCALE GENOMIC DNA]</scope>
    <source>
        <strain evidence="1">Wonlab-2016</strain>
    </source>
</reference>